<keyword evidence="3" id="KW-0540">Nuclease</keyword>
<reference evidence="11" key="1">
    <citation type="submission" date="2020-05" db="EMBL/GenBank/DDBJ databases">
        <title>Phylogenomic resolution of chytrid fungi.</title>
        <authorList>
            <person name="Stajich J.E."/>
            <person name="Amses K."/>
            <person name="Simmons R."/>
            <person name="Seto K."/>
            <person name="Myers J."/>
            <person name="Bonds A."/>
            <person name="Quandt C.A."/>
            <person name="Barry K."/>
            <person name="Liu P."/>
            <person name="Grigoriev I."/>
            <person name="Longcore J.E."/>
            <person name="James T.Y."/>
        </authorList>
    </citation>
    <scope>NUCLEOTIDE SEQUENCE</scope>
    <source>
        <strain evidence="11">JEL0318</strain>
    </source>
</reference>
<dbReference type="GO" id="GO:0005634">
    <property type="term" value="C:nucleus"/>
    <property type="evidence" value="ECO:0007669"/>
    <property type="project" value="TreeGrafter"/>
</dbReference>
<evidence type="ECO:0000313" key="12">
    <source>
        <dbReference type="Proteomes" id="UP001212841"/>
    </source>
</evidence>
<comment type="similarity">
    <text evidence="1">Belongs to the 5'-3' exonuclease family. XRN2/RAT1 subfamily.</text>
</comment>
<feature type="non-terminal residue" evidence="11">
    <location>
        <position position="1038"/>
    </location>
</feature>
<keyword evidence="12" id="KW-1185">Reference proteome</keyword>
<dbReference type="Gene3D" id="2.170.260.40">
    <property type="match status" value="1"/>
</dbReference>
<evidence type="ECO:0000259" key="10">
    <source>
        <dbReference type="Pfam" id="PF18334"/>
    </source>
</evidence>
<evidence type="ECO:0000256" key="1">
    <source>
        <dbReference type="ARBA" id="ARBA00006994"/>
    </source>
</evidence>
<evidence type="ECO:0000313" key="11">
    <source>
        <dbReference type="EMBL" id="KAJ3034412.1"/>
    </source>
</evidence>
<dbReference type="InterPro" id="IPR014722">
    <property type="entry name" value="Rib_uL2_dom2"/>
</dbReference>
<dbReference type="PANTHER" id="PTHR12341:SF7">
    <property type="entry name" value="5'-3' EXORIBONUCLEASE 1"/>
    <property type="match status" value="1"/>
</dbReference>
<dbReference type="InterPro" id="IPR040992">
    <property type="entry name" value="XRN1_D1"/>
</dbReference>
<dbReference type="InterPro" id="IPR041412">
    <property type="entry name" value="Xrn1_helical"/>
</dbReference>
<comment type="caution">
    <text evidence="11">The sequence shown here is derived from an EMBL/GenBank/DDBJ whole genome shotgun (WGS) entry which is preliminary data.</text>
</comment>
<dbReference type="Pfam" id="PF17846">
    <property type="entry name" value="XRN_M"/>
    <property type="match status" value="1"/>
</dbReference>
<dbReference type="Pfam" id="PF18334">
    <property type="entry name" value="XRN1_D2_D3"/>
    <property type="match status" value="1"/>
</dbReference>
<accession>A0AAD5S1H2</accession>
<proteinExistence type="inferred from homology"/>
<dbReference type="Pfam" id="PF18332">
    <property type="entry name" value="XRN1_D1"/>
    <property type="match status" value="1"/>
</dbReference>
<dbReference type="Proteomes" id="UP001212841">
    <property type="component" value="Unassembled WGS sequence"/>
</dbReference>
<dbReference type="GO" id="GO:0000956">
    <property type="term" value="P:nuclear-transcribed mRNA catabolic process"/>
    <property type="evidence" value="ECO:0007669"/>
    <property type="project" value="TreeGrafter"/>
</dbReference>
<feature type="domain" description="Xrn1 helical" evidence="7">
    <location>
        <begin position="123"/>
        <end position="327"/>
    </location>
</feature>
<evidence type="ECO:0000256" key="2">
    <source>
        <dbReference type="ARBA" id="ARBA00022664"/>
    </source>
</evidence>
<dbReference type="Gene3D" id="2.30.30.750">
    <property type="match status" value="1"/>
</dbReference>
<evidence type="ECO:0000256" key="3">
    <source>
        <dbReference type="ARBA" id="ARBA00022722"/>
    </source>
</evidence>
<evidence type="ECO:0000256" key="6">
    <source>
        <dbReference type="SAM" id="MobiDB-lite"/>
    </source>
</evidence>
<dbReference type="GO" id="GO:0006397">
    <property type="term" value="P:mRNA processing"/>
    <property type="evidence" value="ECO:0007669"/>
    <property type="project" value="UniProtKB-KW"/>
</dbReference>
<dbReference type="Gene3D" id="1.25.40.1050">
    <property type="match status" value="1"/>
</dbReference>
<dbReference type="InterPro" id="IPR041385">
    <property type="entry name" value="SH3_12"/>
</dbReference>
<organism evidence="11 12">
    <name type="scientific">Rhizophlyctis rosea</name>
    <dbReference type="NCBI Taxonomy" id="64517"/>
    <lineage>
        <taxon>Eukaryota</taxon>
        <taxon>Fungi</taxon>
        <taxon>Fungi incertae sedis</taxon>
        <taxon>Chytridiomycota</taxon>
        <taxon>Chytridiomycota incertae sedis</taxon>
        <taxon>Chytridiomycetes</taxon>
        <taxon>Rhizophlyctidales</taxon>
        <taxon>Rhizophlyctidaceae</taxon>
        <taxon>Rhizophlyctis</taxon>
    </lineage>
</organism>
<dbReference type="AlphaFoldDB" id="A0AAD5S1H2"/>
<evidence type="ECO:0000259" key="7">
    <source>
        <dbReference type="Pfam" id="PF17846"/>
    </source>
</evidence>
<dbReference type="GO" id="GO:0004534">
    <property type="term" value="F:5'-3' RNA exonuclease activity"/>
    <property type="evidence" value="ECO:0007669"/>
    <property type="project" value="TreeGrafter"/>
</dbReference>
<evidence type="ECO:0000256" key="4">
    <source>
        <dbReference type="ARBA" id="ARBA00022801"/>
    </source>
</evidence>
<feature type="domain" description="5'-3' exoribonuclease 1 SH3-like" evidence="8">
    <location>
        <begin position="832"/>
        <end position="898"/>
    </location>
</feature>
<dbReference type="PANTHER" id="PTHR12341">
    <property type="entry name" value="5'-&gt;3' EXORIBONUCLEASE"/>
    <property type="match status" value="1"/>
</dbReference>
<evidence type="ECO:0000259" key="8">
    <source>
        <dbReference type="Pfam" id="PF18129"/>
    </source>
</evidence>
<dbReference type="EMBL" id="JADGJD010002162">
    <property type="protein sequence ID" value="KAJ3034412.1"/>
    <property type="molecule type" value="Genomic_DNA"/>
</dbReference>
<dbReference type="Gene3D" id="2.30.30.30">
    <property type="match status" value="1"/>
</dbReference>
<dbReference type="FunFam" id="1.25.40.1050:FF:000002">
    <property type="entry name" value="5'-3' exoribonuclease"/>
    <property type="match status" value="1"/>
</dbReference>
<gene>
    <name evidence="11" type="ORF">HK097_004516</name>
</gene>
<feature type="domain" description="Exoribonuclease Xrn1 D2/D3" evidence="10">
    <location>
        <begin position="563"/>
        <end position="809"/>
    </location>
</feature>
<name>A0AAD5S1H2_9FUNG</name>
<feature type="compositionally biased region" description="Low complexity" evidence="6">
    <location>
        <begin position="960"/>
        <end position="978"/>
    </location>
</feature>
<feature type="compositionally biased region" description="Basic and acidic residues" evidence="6">
    <location>
        <begin position="908"/>
        <end position="942"/>
    </location>
</feature>
<sequence length="1038" mass="117347">MSKRQHDLYTKIKSFVLTPRSQNPQTRLTFSTLSMPARDRKFILDLANSLGISHTIDIIAPLPSPSASAPPVSPLAATSEGDRCIADGYNAAREKHHHIILEWDEDDDESDEESFEARGRVLRKWDSVEVLDEEEIFRKGEEEEKRKIEGMYEEWKRGYYKEKLEIDYDNKEELGKLVFAYVEGLQWVLKYYYEGVASWEWFYPYHYGPKMTDLLNISHLKFTFDIGRPFLPFEQLMGVLPAASGQHIPEAYRDLMTNPNSPILDFYPTEFELDLNGKKQDWEAVVKICFIDEGRLVRALRARENQLTKEERERNRHGSSWIFRYTNEKVDSYRSPLPGVFPDIPSCTCLTLPYTLPTVHPMGYNKHLTPGTLLGSKMLPGFPSLDTLPHTSTLGFHGVRVFQQESPNESMVVTLGNRWEGKSPEDILRSLSKERVFVGWPYLWEAQVDNISDELFRYSLSIGAGGRVDVVKTPLDLKGQERFGKASERVEESYSKRFGTVLGEVEVLVGVRLLKGMRVLEDGALRKEWEDRVGDEGDFAVQSVVVGDEFEDPRYEEKPSPKVEDEFPLASRVFFLGGQGYGLGGEVVGYGETEGVNIKLTKPTTPTLDSHHLSRITMAVRDKAQKEEQWTPSWLLAKQMGMSGLALSKVMSGLHVVQRGGDERWNLGLGLKFEAKGRKVVGWSRKSEGNGGFGRDGGGQWEFGRRAVEVVGEYKAKFPEFFAGLEKRSNRAGDFYEATDFWPDPDVAMQKVAEIREFLKVKGVRDLEKVGLDSVALTKEFVKEIEEKIDEAYEAAGGEEEEKKKVKNVVVKNVPREVILKPSHAKHRLTLQTFTLGDRVVHVLDTGIIPLGHKGTVIGLEKSFLDIVFDRPFMGGNSLEGRCGQQKGMTVHKDAVLNLTNVQPPVKGQEKEQVREIKEGKREFGLQRRGGGEREREVEVRRGPVTPPPRERDDDERSLSSEGSRSVRSGRSASTGSRSRSRDRTRSPSRSRSTYSESRSRSRSPGSGDRSESVSPRSLSPRRRASISHPEVASARDG</sequence>
<dbReference type="Pfam" id="PF18129">
    <property type="entry name" value="SH3_12"/>
    <property type="match status" value="1"/>
</dbReference>
<keyword evidence="5" id="KW-0269">Exonuclease</keyword>
<dbReference type="GO" id="GO:0016075">
    <property type="term" value="P:rRNA catabolic process"/>
    <property type="evidence" value="ECO:0007669"/>
    <property type="project" value="TreeGrafter"/>
</dbReference>
<dbReference type="InterPro" id="IPR047007">
    <property type="entry name" value="XRN1_D1_sf"/>
</dbReference>
<dbReference type="InterPro" id="IPR041106">
    <property type="entry name" value="XRN1_D2_D3"/>
</dbReference>
<evidence type="ECO:0000259" key="9">
    <source>
        <dbReference type="Pfam" id="PF18332"/>
    </source>
</evidence>
<dbReference type="GO" id="GO:0003723">
    <property type="term" value="F:RNA binding"/>
    <property type="evidence" value="ECO:0007669"/>
    <property type="project" value="TreeGrafter"/>
</dbReference>
<keyword evidence="2" id="KW-0507">mRNA processing</keyword>
<evidence type="ECO:0000256" key="5">
    <source>
        <dbReference type="ARBA" id="ARBA00022839"/>
    </source>
</evidence>
<feature type="compositionally biased region" description="Basic and acidic residues" evidence="6">
    <location>
        <begin position="949"/>
        <end position="959"/>
    </location>
</feature>
<protein>
    <submittedName>
        <fullName evidence="11">Uncharacterized protein</fullName>
    </submittedName>
</protein>
<feature type="region of interest" description="Disordered" evidence="6">
    <location>
        <begin position="904"/>
        <end position="1038"/>
    </location>
</feature>
<keyword evidence="4" id="KW-0378">Hydrolase</keyword>
<dbReference type="InterPro" id="IPR027073">
    <property type="entry name" value="5_3_exoribonuclease"/>
</dbReference>
<feature type="compositionally biased region" description="Low complexity" evidence="6">
    <location>
        <begin position="990"/>
        <end position="1019"/>
    </location>
</feature>
<feature type="domain" description="5'-3' exoribonuclease 1 D1" evidence="9">
    <location>
        <begin position="368"/>
        <end position="558"/>
    </location>
</feature>
<dbReference type="InterPro" id="IPR047008">
    <property type="entry name" value="XRN1_SH3_sf"/>
</dbReference>